<sequence>MEAVTDLLIGNTAPALVMDALELRFGHSDLVVQHLTAQMRKLSPLTTNYQNDIITFSMKVNNCVAALLSLNHHDHLRSPELAAAIISKLCLTA</sequence>
<protein>
    <submittedName>
        <fullName evidence="1">Uncharacterized protein</fullName>
    </submittedName>
</protein>
<name>A0ABQ7Q688_PLUXY</name>
<evidence type="ECO:0000313" key="2">
    <source>
        <dbReference type="Proteomes" id="UP000823941"/>
    </source>
</evidence>
<gene>
    <name evidence="1" type="ORF">JYU34_015089</name>
</gene>
<reference evidence="1 2" key="1">
    <citation type="submission" date="2021-06" db="EMBL/GenBank/DDBJ databases">
        <title>A haploid diamondback moth (Plutella xylostella L.) genome assembly resolves 31 chromosomes and identifies a diamide resistance mutation.</title>
        <authorList>
            <person name="Ward C.M."/>
            <person name="Perry K.D."/>
            <person name="Baker G."/>
            <person name="Powis K."/>
            <person name="Heckel D.G."/>
            <person name="Baxter S.W."/>
        </authorList>
    </citation>
    <scope>NUCLEOTIDE SEQUENCE [LARGE SCALE GENOMIC DNA]</scope>
    <source>
        <strain evidence="1 2">LV</strain>
        <tissue evidence="1">Single pupa</tissue>
    </source>
</reference>
<comment type="caution">
    <text evidence="1">The sequence shown here is derived from an EMBL/GenBank/DDBJ whole genome shotgun (WGS) entry which is preliminary data.</text>
</comment>
<organism evidence="1 2">
    <name type="scientific">Plutella xylostella</name>
    <name type="common">Diamondback moth</name>
    <name type="synonym">Plutella maculipennis</name>
    <dbReference type="NCBI Taxonomy" id="51655"/>
    <lineage>
        <taxon>Eukaryota</taxon>
        <taxon>Metazoa</taxon>
        <taxon>Ecdysozoa</taxon>
        <taxon>Arthropoda</taxon>
        <taxon>Hexapoda</taxon>
        <taxon>Insecta</taxon>
        <taxon>Pterygota</taxon>
        <taxon>Neoptera</taxon>
        <taxon>Endopterygota</taxon>
        <taxon>Lepidoptera</taxon>
        <taxon>Glossata</taxon>
        <taxon>Ditrysia</taxon>
        <taxon>Yponomeutoidea</taxon>
        <taxon>Plutellidae</taxon>
        <taxon>Plutella</taxon>
    </lineage>
</organism>
<dbReference type="EMBL" id="JAHIBW010000020">
    <property type="protein sequence ID" value="KAG7300760.1"/>
    <property type="molecule type" value="Genomic_DNA"/>
</dbReference>
<evidence type="ECO:0000313" key="1">
    <source>
        <dbReference type="EMBL" id="KAG7300760.1"/>
    </source>
</evidence>
<keyword evidence="2" id="KW-1185">Reference proteome</keyword>
<accession>A0ABQ7Q688</accession>
<dbReference type="Proteomes" id="UP000823941">
    <property type="component" value="Chromosome 20"/>
</dbReference>
<proteinExistence type="predicted"/>